<proteinExistence type="predicted"/>
<dbReference type="GO" id="GO:0003677">
    <property type="term" value="F:DNA binding"/>
    <property type="evidence" value="ECO:0007669"/>
    <property type="project" value="UniProtKB-KW"/>
</dbReference>
<dbReference type="Pfam" id="PF02365">
    <property type="entry name" value="NAM"/>
    <property type="match status" value="1"/>
</dbReference>
<keyword evidence="3" id="KW-0804">Transcription</keyword>
<evidence type="ECO:0000256" key="3">
    <source>
        <dbReference type="ARBA" id="ARBA00023163"/>
    </source>
</evidence>
<dbReference type="EMBL" id="AMZH03011357">
    <property type="protein sequence ID" value="RRT53019.1"/>
    <property type="molecule type" value="Genomic_DNA"/>
</dbReference>
<keyword evidence="2" id="KW-0238">DNA-binding</keyword>
<feature type="transmembrane region" description="Helical" evidence="5">
    <location>
        <begin position="76"/>
        <end position="97"/>
    </location>
</feature>
<evidence type="ECO:0000256" key="1">
    <source>
        <dbReference type="ARBA" id="ARBA00023015"/>
    </source>
</evidence>
<reference evidence="7 8" key="1">
    <citation type="journal article" date="2014" name="Agronomy (Basel)">
        <title>A Draft Genome Sequence for Ensete ventricosum, the Drought-Tolerant Tree Against Hunger.</title>
        <authorList>
            <person name="Harrison J."/>
            <person name="Moore K.A."/>
            <person name="Paszkiewicz K."/>
            <person name="Jones T."/>
            <person name="Grant M."/>
            <person name="Ambacheew D."/>
            <person name="Muzemil S."/>
            <person name="Studholme D.J."/>
        </authorList>
    </citation>
    <scope>NUCLEOTIDE SEQUENCE [LARGE SCALE GENOMIC DNA]</scope>
</reference>
<protein>
    <recommendedName>
        <fullName evidence="6">NAC domain-containing protein</fullName>
    </recommendedName>
</protein>
<dbReference type="GO" id="GO:0006355">
    <property type="term" value="P:regulation of DNA-templated transcription"/>
    <property type="evidence" value="ECO:0007669"/>
    <property type="project" value="InterPro"/>
</dbReference>
<evidence type="ECO:0000313" key="7">
    <source>
        <dbReference type="EMBL" id="RRT53019.1"/>
    </source>
</evidence>
<dbReference type="Proteomes" id="UP000287651">
    <property type="component" value="Unassembled WGS sequence"/>
</dbReference>
<keyword evidence="5" id="KW-0472">Membrane</keyword>
<organism evidence="7 8">
    <name type="scientific">Ensete ventricosum</name>
    <name type="common">Abyssinian banana</name>
    <name type="synonym">Musa ensete</name>
    <dbReference type="NCBI Taxonomy" id="4639"/>
    <lineage>
        <taxon>Eukaryota</taxon>
        <taxon>Viridiplantae</taxon>
        <taxon>Streptophyta</taxon>
        <taxon>Embryophyta</taxon>
        <taxon>Tracheophyta</taxon>
        <taxon>Spermatophyta</taxon>
        <taxon>Magnoliopsida</taxon>
        <taxon>Liliopsida</taxon>
        <taxon>Zingiberales</taxon>
        <taxon>Musaceae</taxon>
        <taxon>Ensete</taxon>
    </lineage>
</organism>
<feature type="domain" description="NAC" evidence="6">
    <location>
        <begin position="152"/>
        <end position="218"/>
    </location>
</feature>
<evidence type="ECO:0000256" key="5">
    <source>
        <dbReference type="SAM" id="Phobius"/>
    </source>
</evidence>
<dbReference type="AlphaFoldDB" id="A0A426YMS0"/>
<comment type="caution">
    <text evidence="7">The sequence shown here is derived from an EMBL/GenBank/DDBJ whole genome shotgun (WGS) entry which is preliminary data.</text>
</comment>
<keyword evidence="4" id="KW-0539">Nucleus</keyword>
<name>A0A426YMS0_ENSVE</name>
<evidence type="ECO:0000256" key="4">
    <source>
        <dbReference type="ARBA" id="ARBA00023242"/>
    </source>
</evidence>
<gene>
    <name evidence="7" type="ORF">B296_00036887</name>
</gene>
<dbReference type="PANTHER" id="PTHR31744">
    <property type="entry name" value="PROTEIN CUP-SHAPED COTYLEDON 2-RELATED"/>
    <property type="match status" value="1"/>
</dbReference>
<dbReference type="Gene3D" id="2.170.150.80">
    <property type="entry name" value="NAC domain"/>
    <property type="match status" value="1"/>
</dbReference>
<keyword evidence="5" id="KW-0812">Transmembrane</keyword>
<sequence length="218" mass="23963">MEVTTVIGKGTNTGAHRLGGATTDVDVGGEEWLAAAIEEESNAMVKKAGWKLLGSGRGHATAAAGKEEGKSNVTTMLFFSLFLLFLLLLAAPAKMFVATMMMTPERVGPLPRVAWLVGDLRVTIVGSRSRLRYVPRLMEDMEGRVEEEEEQLPPGFRFHPTDEELITHYLTHKITEADFDARAIAEVDLTKSEPWDLPGKHLGGVLICRRFKGMIPTD</sequence>
<dbReference type="SUPFAM" id="SSF101941">
    <property type="entry name" value="NAC domain"/>
    <property type="match status" value="1"/>
</dbReference>
<accession>A0A426YMS0</accession>
<dbReference type="InterPro" id="IPR036093">
    <property type="entry name" value="NAC_dom_sf"/>
</dbReference>
<evidence type="ECO:0000259" key="6">
    <source>
        <dbReference type="PROSITE" id="PS51005"/>
    </source>
</evidence>
<dbReference type="PROSITE" id="PS51005">
    <property type="entry name" value="NAC"/>
    <property type="match status" value="1"/>
</dbReference>
<keyword evidence="1" id="KW-0805">Transcription regulation</keyword>
<keyword evidence="5" id="KW-1133">Transmembrane helix</keyword>
<evidence type="ECO:0000256" key="2">
    <source>
        <dbReference type="ARBA" id="ARBA00023125"/>
    </source>
</evidence>
<evidence type="ECO:0000313" key="8">
    <source>
        <dbReference type="Proteomes" id="UP000287651"/>
    </source>
</evidence>
<dbReference type="InterPro" id="IPR003441">
    <property type="entry name" value="NAC-dom"/>
</dbReference>
<dbReference type="PANTHER" id="PTHR31744:SF115">
    <property type="entry name" value="NAC DOMAIN CONTAINING PROTEIN 38"/>
    <property type="match status" value="1"/>
</dbReference>